<feature type="chain" id="PRO_5002943023" evidence="1">
    <location>
        <begin position="26"/>
        <end position="210"/>
    </location>
</feature>
<dbReference type="HOGENOM" id="CLU_1309406_0_0_9"/>
<gene>
    <name evidence="2" type="ORF">HMPREF0908_0424</name>
</gene>
<evidence type="ECO:0000256" key="1">
    <source>
        <dbReference type="SAM" id="SignalP"/>
    </source>
</evidence>
<dbReference type="Proteomes" id="UP000005309">
    <property type="component" value="Unassembled WGS sequence"/>
</dbReference>
<evidence type="ECO:0000313" key="2">
    <source>
        <dbReference type="EMBL" id="EEQ49108.1"/>
    </source>
</evidence>
<feature type="signal peptide" evidence="1">
    <location>
        <begin position="1"/>
        <end position="25"/>
    </location>
</feature>
<name>C4V1X7_9FIRM</name>
<organism evidence="2 3">
    <name type="scientific">Selenomonas flueggei ATCC 43531</name>
    <dbReference type="NCBI Taxonomy" id="638302"/>
    <lineage>
        <taxon>Bacteria</taxon>
        <taxon>Bacillati</taxon>
        <taxon>Bacillota</taxon>
        <taxon>Negativicutes</taxon>
        <taxon>Selenomonadales</taxon>
        <taxon>Selenomonadaceae</taxon>
        <taxon>Selenomonas</taxon>
    </lineage>
</organism>
<dbReference type="EMBL" id="ACLA01000006">
    <property type="protein sequence ID" value="EEQ49108.1"/>
    <property type="molecule type" value="Genomic_DNA"/>
</dbReference>
<dbReference type="OrthoDB" id="1666620at2"/>
<protein>
    <submittedName>
        <fullName evidence="2">Uncharacterized protein</fullName>
    </submittedName>
</protein>
<dbReference type="STRING" id="638302.HMPREF0908_0424"/>
<proteinExistence type="predicted"/>
<keyword evidence="1" id="KW-0732">Signal</keyword>
<reference evidence="2 3" key="1">
    <citation type="submission" date="2009-04" db="EMBL/GenBank/DDBJ databases">
        <authorList>
            <person name="Qin X."/>
            <person name="Bachman B."/>
            <person name="Battles P."/>
            <person name="Bell A."/>
            <person name="Bess C."/>
            <person name="Bickham C."/>
            <person name="Chaboub L."/>
            <person name="Chen D."/>
            <person name="Coyle M."/>
            <person name="Deiros D.R."/>
            <person name="Dinh H."/>
            <person name="Forbes L."/>
            <person name="Fowler G."/>
            <person name="Francisco L."/>
            <person name="Fu Q."/>
            <person name="Gubbala S."/>
            <person name="Hale W."/>
            <person name="Han Y."/>
            <person name="Hemphill L."/>
            <person name="Highlander S.K."/>
            <person name="Hirani K."/>
            <person name="Hogues M."/>
            <person name="Jackson L."/>
            <person name="Jakkamsetti A."/>
            <person name="Javaid M."/>
            <person name="Jiang H."/>
            <person name="Korchina V."/>
            <person name="Kovar C."/>
            <person name="Lara F."/>
            <person name="Lee S."/>
            <person name="Mata R."/>
            <person name="Mathew T."/>
            <person name="Moen C."/>
            <person name="Morales K."/>
            <person name="Munidasa M."/>
            <person name="Nazareth L."/>
            <person name="Ngo R."/>
            <person name="Nguyen L."/>
            <person name="Okwuonu G."/>
            <person name="Ongeri F."/>
            <person name="Patil S."/>
            <person name="Petrosino J."/>
            <person name="Pham C."/>
            <person name="Pham P."/>
            <person name="Pu L.-L."/>
            <person name="Puazo M."/>
            <person name="Raj R."/>
            <person name="Reid J."/>
            <person name="Rouhana J."/>
            <person name="Saada N."/>
            <person name="Shang Y."/>
            <person name="Simmons D."/>
            <person name="Thornton R."/>
            <person name="Warren J."/>
            <person name="Weissenberger G."/>
            <person name="Zhang J."/>
            <person name="Zhang L."/>
            <person name="Zhou C."/>
            <person name="Zhu D."/>
            <person name="Muzny D."/>
            <person name="Worley K."/>
            <person name="Gibbs R."/>
        </authorList>
    </citation>
    <scope>NUCLEOTIDE SEQUENCE [LARGE SCALE GENOMIC DNA]</scope>
    <source>
        <strain evidence="2 3">ATCC 43531</strain>
    </source>
</reference>
<accession>C4V1X7</accession>
<keyword evidence="3" id="KW-1185">Reference proteome</keyword>
<sequence>MKKYQMFLLLILSIAVLTAAVTASAALPPVSGAQLIIKPLRTEQGSDVRRAYYQVGGTEIKATLAQMGTQLHFTLWEGKQNVFHFSAPASRLGLGSAGAFMSDGHLFFYCSINTRAGWRPPGAPPASGRGVIVGKSPADGAWRIYVDSSDYYNPIPDDFQVYIGSVQHSADHPYIALAFGRELYTDTGRPAVRYRLAYHADTDQFAYEEE</sequence>
<dbReference type="RefSeq" id="WP_006690688.1">
    <property type="nucleotide sequence ID" value="NZ_GG694007.1"/>
</dbReference>
<dbReference type="AlphaFoldDB" id="C4V1X7"/>
<comment type="caution">
    <text evidence="2">The sequence shown here is derived from an EMBL/GenBank/DDBJ whole genome shotgun (WGS) entry which is preliminary data.</text>
</comment>
<evidence type="ECO:0000313" key="3">
    <source>
        <dbReference type="Proteomes" id="UP000005309"/>
    </source>
</evidence>